<proteinExistence type="predicted"/>
<comment type="caution">
    <text evidence="1">The sequence shown here is derived from an EMBL/GenBank/DDBJ whole genome shotgun (WGS) entry which is preliminary data.</text>
</comment>
<dbReference type="Proteomes" id="UP001057402">
    <property type="component" value="Chromosome 4"/>
</dbReference>
<protein>
    <submittedName>
        <fullName evidence="1">Uncharacterized protein</fullName>
    </submittedName>
</protein>
<accession>A0ACB9R320</accession>
<organism evidence="1 2">
    <name type="scientific">Melastoma candidum</name>
    <dbReference type="NCBI Taxonomy" id="119954"/>
    <lineage>
        <taxon>Eukaryota</taxon>
        <taxon>Viridiplantae</taxon>
        <taxon>Streptophyta</taxon>
        <taxon>Embryophyta</taxon>
        <taxon>Tracheophyta</taxon>
        <taxon>Spermatophyta</taxon>
        <taxon>Magnoliopsida</taxon>
        <taxon>eudicotyledons</taxon>
        <taxon>Gunneridae</taxon>
        <taxon>Pentapetalae</taxon>
        <taxon>rosids</taxon>
        <taxon>malvids</taxon>
        <taxon>Myrtales</taxon>
        <taxon>Melastomataceae</taxon>
        <taxon>Melastomatoideae</taxon>
        <taxon>Melastomateae</taxon>
        <taxon>Melastoma</taxon>
    </lineage>
</organism>
<dbReference type="EMBL" id="CM042883">
    <property type="protein sequence ID" value="KAI4373288.1"/>
    <property type="molecule type" value="Genomic_DNA"/>
</dbReference>
<evidence type="ECO:0000313" key="1">
    <source>
        <dbReference type="EMBL" id="KAI4373288.1"/>
    </source>
</evidence>
<sequence length="585" mass="64134">MEEIRVQGCPKIRRHEGGIITMPFILANEVCDRLAVTGFFSNMNNYLTTQLHLPSTKAANIYTNFSGMGSLTPLIGAFIADSYAGRFWTIVVASFFYVVGMTILTLSATLPQFRPAPCRLKDPTVPCQEANGYQLAILYVGLTLGAIGAGGIRPCVIAFGADQFGKSGPNSSAKKLKYFNCYYFVMGASVLVAVTLLVYIQDNVGWSVGLGIPTVLMLIATIILLCGYPLYRKQEPSGSPFTRLLQVVVAAFRKRKLAAVLDADLLYGNDDLDASISFGGKLHHTKHFKFLDKAAIVADDDDPKSPNLWALSTVHRVEELKSILRMFPIWTSGIILFTAYAQQSTFSIQQANTMDRHIFTPKLLIPSGSITVFTITSALLTIVLYNQILVPVARRFTGLDHGISFLQRMGIGLAISTLATLLAGFVEVHRKHAVFSGSHSNPPNPTNPPISVIWLVPQFGLHGIAEAFMAIGQLEFFYDQAPESMQSTASALYWASMAAGNYLSTLIVTMIHKYSGGGKGGGSNWLPDDDLNKGKLENFYWLLTVMQAVNLVYYIICAKSYTYKPVEVRTERVDVVVDVEDGNPL</sequence>
<keyword evidence="2" id="KW-1185">Reference proteome</keyword>
<evidence type="ECO:0000313" key="2">
    <source>
        <dbReference type="Proteomes" id="UP001057402"/>
    </source>
</evidence>
<gene>
    <name evidence="1" type="ORF">MLD38_011427</name>
</gene>
<name>A0ACB9R320_9MYRT</name>
<reference evidence="2" key="1">
    <citation type="journal article" date="2023" name="Front. Plant Sci.">
        <title>Chromosomal-level genome assembly of Melastoma candidum provides insights into trichome evolution.</title>
        <authorList>
            <person name="Zhong Y."/>
            <person name="Wu W."/>
            <person name="Sun C."/>
            <person name="Zou P."/>
            <person name="Liu Y."/>
            <person name="Dai S."/>
            <person name="Zhou R."/>
        </authorList>
    </citation>
    <scope>NUCLEOTIDE SEQUENCE [LARGE SCALE GENOMIC DNA]</scope>
</reference>